<feature type="transmembrane region" description="Helical" evidence="2">
    <location>
        <begin position="109"/>
        <end position="131"/>
    </location>
</feature>
<dbReference type="InterPro" id="IPR050327">
    <property type="entry name" value="Proton-linked_MCT"/>
</dbReference>
<reference evidence="4" key="1">
    <citation type="submission" date="2020-03" db="EMBL/GenBank/DDBJ databases">
        <title>Transcriptomic Profiling of the Digestive Tract of the Rat Flea, Xenopsylla cheopis, Following Blood Feeding and Infection with Yersinia pestis.</title>
        <authorList>
            <person name="Bland D.M."/>
            <person name="Martens C.A."/>
            <person name="Virtaneva K."/>
            <person name="Kanakabandi K."/>
            <person name="Long D."/>
            <person name="Rosenke R."/>
            <person name="Saturday G.A."/>
            <person name="Hoyt F.H."/>
            <person name="Bruno D.P."/>
            <person name="Ribeiro J.M.C."/>
            <person name="Hinnebusch J."/>
        </authorList>
    </citation>
    <scope>NUCLEOTIDE SEQUENCE</scope>
</reference>
<dbReference type="Gene3D" id="1.20.1250.20">
    <property type="entry name" value="MFS general substrate transporter like domains"/>
    <property type="match status" value="2"/>
</dbReference>
<feature type="transmembrane region" description="Helical" evidence="2">
    <location>
        <begin position="574"/>
        <end position="595"/>
    </location>
</feature>
<accession>A0A6M2DUP5</accession>
<feature type="transmembrane region" description="Helical" evidence="2">
    <location>
        <begin position="143"/>
        <end position="163"/>
    </location>
</feature>
<feature type="transmembrane region" description="Helical" evidence="2">
    <location>
        <begin position="53"/>
        <end position="73"/>
    </location>
</feature>
<comment type="subcellular location">
    <subcellularLocation>
        <location evidence="1">Membrane</location>
        <topology evidence="1">Multi-pass membrane protein</topology>
    </subcellularLocation>
</comment>
<keyword evidence="2" id="KW-1133">Transmembrane helix</keyword>
<feature type="transmembrane region" description="Helical" evidence="2">
    <location>
        <begin position="169"/>
        <end position="192"/>
    </location>
</feature>
<feature type="transmembrane region" description="Helical" evidence="2">
    <location>
        <begin position="546"/>
        <end position="568"/>
    </location>
</feature>
<dbReference type="Pfam" id="PF07690">
    <property type="entry name" value="MFS_1"/>
    <property type="match status" value="2"/>
</dbReference>
<feature type="transmembrane region" description="Helical" evidence="2">
    <location>
        <begin position="486"/>
        <end position="505"/>
    </location>
</feature>
<feature type="transmembrane region" description="Helical" evidence="2">
    <location>
        <begin position="511"/>
        <end position="534"/>
    </location>
</feature>
<feature type="transmembrane region" description="Helical" evidence="2">
    <location>
        <begin position="454"/>
        <end position="474"/>
    </location>
</feature>
<dbReference type="GO" id="GO:0008028">
    <property type="term" value="F:monocarboxylic acid transmembrane transporter activity"/>
    <property type="evidence" value="ECO:0007669"/>
    <property type="project" value="TreeGrafter"/>
</dbReference>
<evidence type="ECO:0000256" key="2">
    <source>
        <dbReference type="SAM" id="Phobius"/>
    </source>
</evidence>
<feature type="transmembrane region" description="Helical" evidence="2">
    <location>
        <begin position="415"/>
        <end position="434"/>
    </location>
</feature>
<feature type="transmembrane region" description="Helical" evidence="2">
    <location>
        <begin position="85"/>
        <end position="103"/>
    </location>
</feature>
<dbReference type="PANTHER" id="PTHR11360:SF237">
    <property type="entry name" value="MONOCARBOXYLATE TRANSPORTER 12-B-LIKE PROTEIN"/>
    <property type="match status" value="1"/>
</dbReference>
<proteinExistence type="predicted"/>
<evidence type="ECO:0000259" key="3">
    <source>
        <dbReference type="PROSITE" id="PS50850"/>
    </source>
</evidence>
<dbReference type="InterPro" id="IPR011701">
    <property type="entry name" value="MFS"/>
</dbReference>
<feature type="domain" description="Major facilitator superfamily (MFS) profile" evidence="3">
    <location>
        <begin position="415"/>
        <end position="617"/>
    </location>
</feature>
<organism evidence="4">
    <name type="scientific">Xenopsylla cheopis</name>
    <name type="common">Oriental rat flea</name>
    <name type="synonym">Pulex cheopis</name>
    <dbReference type="NCBI Taxonomy" id="163159"/>
    <lineage>
        <taxon>Eukaryota</taxon>
        <taxon>Metazoa</taxon>
        <taxon>Ecdysozoa</taxon>
        <taxon>Arthropoda</taxon>
        <taxon>Hexapoda</taxon>
        <taxon>Insecta</taxon>
        <taxon>Pterygota</taxon>
        <taxon>Neoptera</taxon>
        <taxon>Endopterygota</taxon>
        <taxon>Siphonaptera</taxon>
        <taxon>Pulicidae</taxon>
        <taxon>Xenopsyllinae</taxon>
        <taxon>Xenopsylla</taxon>
    </lineage>
</organism>
<dbReference type="EMBL" id="GIIL01006283">
    <property type="protein sequence ID" value="NOV50009.1"/>
    <property type="molecule type" value="Transcribed_RNA"/>
</dbReference>
<dbReference type="InterPro" id="IPR036259">
    <property type="entry name" value="MFS_trans_sf"/>
</dbReference>
<dbReference type="SUPFAM" id="SSF103473">
    <property type="entry name" value="MFS general substrate transporter"/>
    <property type="match status" value="1"/>
</dbReference>
<name>A0A6M2DUP5_XENCH</name>
<evidence type="ECO:0000313" key="4">
    <source>
        <dbReference type="EMBL" id="NOV50009.1"/>
    </source>
</evidence>
<evidence type="ECO:0000256" key="1">
    <source>
        <dbReference type="ARBA" id="ARBA00004141"/>
    </source>
</evidence>
<dbReference type="PANTHER" id="PTHR11360">
    <property type="entry name" value="MONOCARBOXYLATE TRANSPORTER"/>
    <property type="match status" value="1"/>
</dbReference>
<dbReference type="AlphaFoldDB" id="A0A6M2DUP5"/>
<dbReference type="FunFam" id="1.20.1250.20:FF:000383">
    <property type="entry name" value="Blast:Monocarboxylate transporter 13"/>
    <property type="match status" value="1"/>
</dbReference>
<dbReference type="PROSITE" id="PS50850">
    <property type="entry name" value="MFS"/>
    <property type="match status" value="1"/>
</dbReference>
<dbReference type="InterPro" id="IPR020846">
    <property type="entry name" value="MFS_dom"/>
</dbReference>
<sequence length="617" mass="68767">MTDSTQGLIAPDGGWGWMIVVAFAIANMIVVPLIHGFGLIYKETFATLGMKTTYVSVILNVNTSFGMLLGLINGPLLRKYGFRKMALVGGALTTIGIVSTAPAKTFAHFITTYSIITSIGFSLIFASYSLALNTYFKKRRNRAAGIAMTITGIGPIFVPHMITYFLDNFGATGCMLIFGGIATNTFATALLLQPVKWHMKKPDEEMKNMKKADDENLSKNLDEVEMLCPKQEEDSKKLKSESKLVDSIWDIFLSEEANEYLEKRKDKRPATLAIIDGELQSQQPNTQYPIVSKQKRHSSVITKFANILDLIQKPEKEQRKYASQPIIRNADLDNKKDDKPSHRISVVLNYLENDKLDATKGEGDTGKTDDEKLILKTKVENGTKVLQGSQNEAKQSETCCQQFTSKVVQFFDLKLLADSTYIAMMIGISTAIFSEMNFSMLTPFILSEMGLNGYQIATVMSAIAISDIITRFVCPFIGDYFKQTPRMMFVHSVLILILIRTGLILSTSYVQIMLCCLVIGVSKGIRTVYSGLIIPNYVPLDRLPCAFGLQNVSNGIFVLAFGPLLGVIHDLSGSYARVMIFLNCAMLFIIILWGVENWWKKSRTRKSTQKNNSNIPE</sequence>
<feature type="transmembrane region" description="Helical" evidence="2">
    <location>
        <begin position="15"/>
        <end position="41"/>
    </location>
</feature>
<keyword evidence="2" id="KW-0812">Transmembrane</keyword>
<protein>
    <submittedName>
        <fullName evidence="4">Putative monocarboxylate transporter</fullName>
    </submittedName>
</protein>
<keyword evidence="2" id="KW-0472">Membrane</keyword>
<dbReference type="GO" id="GO:0016020">
    <property type="term" value="C:membrane"/>
    <property type="evidence" value="ECO:0007669"/>
    <property type="project" value="UniProtKB-SubCell"/>
</dbReference>